<dbReference type="EMBL" id="KL363202">
    <property type="protein sequence ID" value="KFD55049.1"/>
    <property type="molecule type" value="Genomic_DNA"/>
</dbReference>
<organism evidence="2">
    <name type="scientific">Trichuris suis</name>
    <name type="common">pig whipworm</name>
    <dbReference type="NCBI Taxonomy" id="68888"/>
    <lineage>
        <taxon>Eukaryota</taxon>
        <taxon>Metazoa</taxon>
        <taxon>Ecdysozoa</taxon>
        <taxon>Nematoda</taxon>
        <taxon>Enoplea</taxon>
        <taxon>Dorylaimia</taxon>
        <taxon>Trichinellida</taxon>
        <taxon>Trichuridae</taxon>
        <taxon>Trichuris</taxon>
    </lineage>
</organism>
<dbReference type="Proteomes" id="UP000030764">
    <property type="component" value="Unassembled WGS sequence"/>
</dbReference>
<name>A0A085NSZ6_9BILA</name>
<dbReference type="AlphaFoldDB" id="A0A085NSZ6"/>
<dbReference type="Proteomes" id="UP000030758">
    <property type="component" value="Unassembled WGS sequence"/>
</dbReference>
<keyword evidence="3" id="KW-1185">Reference proteome</keyword>
<accession>A0A085NSZ6</accession>
<proteinExistence type="predicted"/>
<sequence length="56" mass="6457">MHAEYMNSNHPSIQSEKHTFSCQLPKGIVQVLFKLVIALRDPKGTTRHPRFLLLLN</sequence>
<evidence type="ECO:0000313" key="1">
    <source>
        <dbReference type="EMBL" id="KFD55049.1"/>
    </source>
</evidence>
<dbReference type="EMBL" id="KL367477">
    <property type="protein sequence ID" value="KFD72592.1"/>
    <property type="molecule type" value="Genomic_DNA"/>
</dbReference>
<gene>
    <name evidence="1" type="ORF">M513_03967</name>
    <name evidence="2" type="ORF">M514_03967</name>
</gene>
<evidence type="ECO:0000313" key="3">
    <source>
        <dbReference type="Proteomes" id="UP000030764"/>
    </source>
</evidence>
<evidence type="ECO:0000313" key="2">
    <source>
        <dbReference type="EMBL" id="KFD72592.1"/>
    </source>
</evidence>
<reference evidence="2 3" key="1">
    <citation type="journal article" date="2014" name="Nat. Genet.">
        <title>Genome and transcriptome of the porcine whipworm Trichuris suis.</title>
        <authorList>
            <person name="Jex A.R."/>
            <person name="Nejsum P."/>
            <person name="Schwarz E.M."/>
            <person name="Hu L."/>
            <person name="Young N.D."/>
            <person name="Hall R.S."/>
            <person name="Korhonen P.K."/>
            <person name="Liao S."/>
            <person name="Thamsborg S."/>
            <person name="Xia J."/>
            <person name="Xu P."/>
            <person name="Wang S."/>
            <person name="Scheerlinck J.P."/>
            <person name="Hofmann A."/>
            <person name="Sternberg P.W."/>
            <person name="Wang J."/>
            <person name="Gasser R.B."/>
        </authorList>
    </citation>
    <scope>NUCLEOTIDE SEQUENCE [LARGE SCALE GENOMIC DNA]</scope>
    <source>
        <strain evidence="2">DCEP-RM93F</strain>
        <strain evidence="1">DCEP-RM93M</strain>
    </source>
</reference>
<protein>
    <submittedName>
        <fullName evidence="2">Uncharacterized protein</fullName>
    </submittedName>
</protein>